<dbReference type="Proteomes" id="UP001358586">
    <property type="component" value="Chromosome 5"/>
</dbReference>
<reference evidence="2 3" key="1">
    <citation type="submission" date="2023-03" db="EMBL/GenBank/DDBJ databases">
        <title>WGS of Gossypium arboreum.</title>
        <authorList>
            <person name="Yu D."/>
        </authorList>
    </citation>
    <scope>NUCLEOTIDE SEQUENCE [LARGE SCALE GENOMIC DNA]</scope>
    <source>
        <tissue evidence="2">Leaf</tissue>
    </source>
</reference>
<comment type="caution">
    <text evidence="2">The sequence shown here is derived from an EMBL/GenBank/DDBJ whole genome shotgun (WGS) entry which is preliminary data.</text>
</comment>
<evidence type="ECO:0000313" key="2">
    <source>
        <dbReference type="EMBL" id="KAK5834299.1"/>
    </source>
</evidence>
<sequence>MAIPPEFVSDESGRLVKNPKRVSFNKQDKAIASLLLSVVNLEILPDLVISQSTAEIWEVIGQLYSTKTTTKIINLQYFLYSQKKGDKNICDYLRQLKLIKDNLGICGEKISDAEHITAILNGLPSNFDSVVTLITTSKLAYDVPALSSMLIDFEARQKLGAMAGLLSVNLVTSQSTSHGTQSYQQPTEGVSDLVGYRGRRGAFVAANGSSTSMNATIIGEYVWFPDSGDTSYLTRDASSVINSVLYADAGKVTIANGLSVDSVGSSSTTLASSSAFISNDLASSSVAPSHGHIDSRPTSSALDVTSGSSG</sequence>
<dbReference type="PANTHER" id="PTHR47481:SF30">
    <property type="entry name" value="CCHC-TYPE DOMAIN-CONTAINING PROTEIN"/>
    <property type="match status" value="1"/>
</dbReference>
<evidence type="ECO:0008006" key="4">
    <source>
        <dbReference type="Google" id="ProtNLM"/>
    </source>
</evidence>
<gene>
    <name evidence="2" type="ORF">PVK06_018176</name>
</gene>
<name>A0ABR0Q579_GOSAR</name>
<evidence type="ECO:0000256" key="1">
    <source>
        <dbReference type="SAM" id="MobiDB-lite"/>
    </source>
</evidence>
<feature type="compositionally biased region" description="Polar residues" evidence="1">
    <location>
        <begin position="296"/>
        <end position="310"/>
    </location>
</feature>
<keyword evidence="3" id="KW-1185">Reference proteome</keyword>
<dbReference type="PANTHER" id="PTHR47481">
    <property type="match status" value="1"/>
</dbReference>
<protein>
    <recommendedName>
        <fullName evidence="4">Retrovirus-related Pol polyprotein from transposon TNT 1-94</fullName>
    </recommendedName>
</protein>
<proteinExistence type="predicted"/>
<feature type="region of interest" description="Disordered" evidence="1">
    <location>
        <begin position="287"/>
        <end position="310"/>
    </location>
</feature>
<evidence type="ECO:0000313" key="3">
    <source>
        <dbReference type="Proteomes" id="UP001358586"/>
    </source>
</evidence>
<accession>A0ABR0Q579</accession>
<organism evidence="2 3">
    <name type="scientific">Gossypium arboreum</name>
    <name type="common">Tree cotton</name>
    <name type="synonym">Gossypium nanking</name>
    <dbReference type="NCBI Taxonomy" id="29729"/>
    <lineage>
        <taxon>Eukaryota</taxon>
        <taxon>Viridiplantae</taxon>
        <taxon>Streptophyta</taxon>
        <taxon>Embryophyta</taxon>
        <taxon>Tracheophyta</taxon>
        <taxon>Spermatophyta</taxon>
        <taxon>Magnoliopsida</taxon>
        <taxon>eudicotyledons</taxon>
        <taxon>Gunneridae</taxon>
        <taxon>Pentapetalae</taxon>
        <taxon>rosids</taxon>
        <taxon>malvids</taxon>
        <taxon>Malvales</taxon>
        <taxon>Malvaceae</taxon>
        <taxon>Malvoideae</taxon>
        <taxon>Gossypium</taxon>
    </lineage>
</organism>
<dbReference type="Pfam" id="PF14223">
    <property type="entry name" value="Retrotran_gag_2"/>
    <property type="match status" value="1"/>
</dbReference>
<dbReference type="EMBL" id="JARKNE010000005">
    <property type="protein sequence ID" value="KAK5834299.1"/>
    <property type="molecule type" value="Genomic_DNA"/>
</dbReference>